<gene>
    <name evidence="16" type="ORF">CDV25_07585</name>
</gene>
<keyword evidence="7 13" id="KW-0560">Oxidoreductase</keyword>
<dbReference type="PANTHER" id="PTHR30521:SF4">
    <property type="entry name" value="DEFERROCHELATASE"/>
    <property type="match status" value="1"/>
</dbReference>
<name>A0A2U8FEJ5_9HELI</name>
<keyword evidence="3 13" id="KW-0575">Peroxidase</keyword>
<dbReference type="SUPFAM" id="SSF54909">
    <property type="entry name" value="Dimeric alpha+beta barrel"/>
    <property type="match status" value="1"/>
</dbReference>
<proteinExistence type="inferred from homology"/>
<comment type="function">
    <text evidence="13">Involved in the recovery of exogenous heme iron. Extracts iron from heme while preserving the protoporphyrin ring intact.</text>
</comment>
<dbReference type="GO" id="GO:0004601">
    <property type="term" value="F:peroxidase activity"/>
    <property type="evidence" value="ECO:0007669"/>
    <property type="project" value="UniProtKB-KW"/>
</dbReference>
<evidence type="ECO:0000256" key="9">
    <source>
        <dbReference type="ARBA" id="ARBA00023239"/>
    </source>
</evidence>
<dbReference type="EMBL" id="CP021886">
    <property type="protein sequence ID" value="AWI34639.1"/>
    <property type="molecule type" value="Genomic_DNA"/>
</dbReference>
<dbReference type="NCBIfam" id="TIGR01412">
    <property type="entry name" value="tat_substr_1"/>
    <property type="match status" value="1"/>
</dbReference>
<keyword evidence="9" id="KW-0456">Lyase</keyword>
<dbReference type="GO" id="GO:0046872">
    <property type="term" value="F:metal ion binding"/>
    <property type="evidence" value="ECO:0007669"/>
    <property type="project" value="UniProtKB-KW"/>
</dbReference>
<evidence type="ECO:0000256" key="13">
    <source>
        <dbReference type="RuleBase" id="RU365017"/>
    </source>
</evidence>
<evidence type="ECO:0000313" key="16">
    <source>
        <dbReference type="EMBL" id="AWI34639.1"/>
    </source>
</evidence>
<organism evidence="16 17">
    <name type="scientific">Helicobacter apodemus</name>
    <dbReference type="NCBI Taxonomy" id="135569"/>
    <lineage>
        <taxon>Bacteria</taxon>
        <taxon>Pseudomonadati</taxon>
        <taxon>Campylobacterota</taxon>
        <taxon>Epsilonproteobacteria</taxon>
        <taxon>Campylobacterales</taxon>
        <taxon>Helicobacteraceae</taxon>
        <taxon>Helicobacter</taxon>
    </lineage>
</organism>
<dbReference type="GO" id="GO:0030313">
    <property type="term" value="C:cell envelope"/>
    <property type="evidence" value="ECO:0007669"/>
    <property type="project" value="UniProtKB-SubCell"/>
</dbReference>
<keyword evidence="5 13" id="KW-0479">Metal-binding</keyword>
<reference evidence="16 17" key="1">
    <citation type="submission" date="2017-06" db="EMBL/GenBank/DDBJ databases">
        <title>Complete genome of Helicobacter apodemus.</title>
        <authorList>
            <person name="Cho S."/>
        </authorList>
    </citation>
    <scope>NUCLEOTIDE SEQUENCE [LARGE SCALE GENOMIC DNA]</scope>
    <source>
        <strain evidence="17">SNUVETPUB-15-01</strain>
    </source>
</reference>
<dbReference type="NCBIfam" id="TIGR01413">
    <property type="entry name" value="Dyp_perox_fam"/>
    <property type="match status" value="1"/>
</dbReference>
<protein>
    <recommendedName>
        <fullName evidence="10 13">Deferrochelatase</fullName>
        <ecNumber evidence="13">1.11.1.-</ecNumber>
    </recommendedName>
    <alternativeName>
        <fullName evidence="11 13">Peroxidase EfeB</fullName>
    </alternativeName>
</protein>
<dbReference type="InterPro" id="IPR006313">
    <property type="entry name" value="EfeB/EfeN"/>
</dbReference>
<evidence type="ECO:0000259" key="14">
    <source>
        <dbReference type="Pfam" id="PF04261"/>
    </source>
</evidence>
<comment type="similarity">
    <text evidence="2">Belongs to the DyP-type peroxidase family. EfeB subfamily.</text>
</comment>
<evidence type="ECO:0000256" key="11">
    <source>
        <dbReference type="ARBA" id="ARBA00033775"/>
    </source>
</evidence>
<evidence type="ECO:0000256" key="10">
    <source>
        <dbReference type="ARBA" id="ARBA00033771"/>
    </source>
</evidence>
<evidence type="ECO:0000256" key="4">
    <source>
        <dbReference type="ARBA" id="ARBA00022617"/>
    </source>
</evidence>
<keyword evidence="6" id="KW-0732">Signal</keyword>
<dbReference type="Pfam" id="PF04261">
    <property type="entry name" value="Dyp_perox_N"/>
    <property type="match status" value="1"/>
</dbReference>
<comment type="subcellular location">
    <subcellularLocation>
        <location evidence="1">Cell envelope</location>
    </subcellularLocation>
</comment>
<evidence type="ECO:0000256" key="3">
    <source>
        <dbReference type="ARBA" id="ARBA00022559"/>
    </source>
</evidence>
<keyword evidence="4 13" id="KW-0349">Heme</keyword>
<dbReference type="PANTHER" id="PTHR30521">
    <property type="entry name" value="DEFERROCHELATASE/PEROXIDASE"/>
    <property type="match status" value="1"/>
</dbReference>
<dbReference type="InterPro" id="IPR006311">
    <property type="entry name" value="TAT_signal"/>
</dbReference>
<evidence type="ECO:0000313" key="17">
    <source>
        <dbReference type="Proteomes" id="UP000244890"/>
    </source>
</evidence>
<dbReference type="EC" id="1.11.1.-" evidence="13"/>
<sequence>MKNLDRRSFLKGIAIATAGVLSPAIADSKTYSSRTPTIKNPYSFFGIHQQGIATPPQKHIYFLVLDLHTNSRSDIKEVFKVWTTYASKLTLGENVAPYSKNTLIPTLDTGEADSLNPYNLTLTFGVSVSFFDKLGLKSSRPKLLKDLPHFPRDQLREEFSGGDICIQACADDPQVAFHAVRNLVRIARLKVTMKWSQMGFNSYENNDTPRNLFAFKDGTVNPSANELDKVVWVKDGSWLDNGSYLVVRRVQMHLETWDRTHLKAQNDTFGRKRDSGAAYGKNEEFEEVDITAMPEDSHVFLAKTTGMQILRRSFSFASGIDPRTGQFDAGLLFIAFQKDPMQFIAIQNALGNIDKMNEYITNIGSGLFACFGGVSKKNGDYIGKSLLG</sequence>
<feature type="domain" description="Dyp-type peroxidase N-terminal" evidence="14">
    <location>
        <begin position="49"/>
        <end position="201"/>
    </location>
</feature>
<dbReference type="RefSeq" id="WP_108911437.1">
    <property type="nucleotide sequence ID" value="NZ_CP021886.1"/>
</dbReference>
<keyword evidence="8 13" id="KW-0408">Iron</keyword>
<evidence type="ECO:0000256" key="7">
    <source>
        <dbReference type="ARBA" id="ARBA00023002"/>
    </source>
</evidence>
<dbReference type="InterPro" id="IPR011008">
    <property type="entry name" value="Dimeric_a/b-barrel"/>
</dbReference>
<dbReference type="InterPro" id="IPR006314">
    <property type="entry name" value="Dyp_peroxidase"/>
</dbReference>
<evidence type="ECO:0000256" key="8">
    <source>
        <dbReference type="ARBA" id="ARBA00023004"/>
    </source>
</evidence>
<evidence type="ECO:0000256" key="12">
    <source>
        <dbReference type="ARBA" id="ARBA00048856"/>
    </source>
</evidence>
<dbReference type="GO" id="GO:0004325">
    <property type="term" value="F:ferrochelatase activity"/>
    <property type="evidence" value="ECO:0007669"/>
    <property type="project" value="UniProtKB-EC"/>
</dbReference>
<evidence type="ECO:0000256" key="1">
    <source>
        <dbReference type="ARBA" id="ARBA00004196"/>
    </source>
</evidence>
<accession>A0A2U8FEJ5</accession>
<evidence type="ECO:0000259" key="15">
    <source>
        <dbReference type="Pfam" id="PF20628"/>
    </source>
</evidence>
<dbReference type="PROSITE" id="PS51404">
    <property type="entry name" value="DYP_PEROXIDASE"/>
    <property type="match status" value="1"/>
</dbReference>
<feature type="domain" description="Dyp-type peroxidase C-terminal" evidence="15">
    <location>
        <begin position="208"/>
        <end position="374"/>
    </location>
</feature>
<dbReference type="Pfam" id="PF20628">
    <property type="entry name" value="Dyp_perox_C"/>
    <property type="match status" value="1"/>
</dbReference>
<dbReference type="OrthoDB" id="9781066at2"/>
<dbReference type="KEGG" id="had:CDV25_07585"/>
<comment type="cofactor">
    <cofactor evidence="13">
        <name>heme b</name>
        <dbReference type="ChEBI" id="CHEBI:60344"/>
    </cofactor>
    <text evidence="13">Binds 1 heme b (iron(II)-protoporphyrin IX) group non-covalently per subunit.</text>
</comment>
<dbReference type="AlphaFoldDB" id="A0A2U8FEJ5"/>
<dbReference type="InterPro" id="IPR048327">
    <property type="entry name" value="Dyp_perox_N"/>
</dbReference>
<dbReference type="GO" id="GO:0020037">
    <property type="term" value="F:heme binding"/>
    <property type="evidence" value="ECO:0007669"/>
    <property type="project" value="InterPro"/>
</dbReference>
<evidence type="ECO:0000256" key="6">
    <source>
        <dbReference type="ARBA" id="ARBA00022729"/>
    </source>
</evidence>
<evidence type="ECO:0000256" key="2">
    <source>
        <dbReference type="ARBA" id="ARBA00005365"/>
    </source>
</evidence>
<comment type="catalytic activity">
    <reaction evidence="12">
        <text>heme b + 2 H(+) = protoporphyrin IX + Fe(2+)</text>
        <dbReference type="Rhea" id="RHEA:22584"/>
        <dbReference type="ChEBI" id="CHEBI:15378"/>
        <dbReference type="ChEBI" id="CHEBI:29033"/>
        <dbReference type="ChEBI" id="CHEBI:57306"/>
        <dbReference type="ChEBI" id="CHEBI:60344"/>
        <dbReference type="EC" id="4.98.1.1"/>
    </reaction>
    <physiologicalReaction direction="left-to-right" evidence="12">
        <dbReference type="Rhea" id="RHEA:22585"/>
    </physiologicalReaction>
</comment>
<dbReference type="GO" id="GO:0005829">
    <property type="term" value="C:cytosol"/>
    <property type="evidence" value="ECO:0007669"/>
    <property type="project" value="TreeGrafter"/>
</dbReference>
<dbReference type="GO" id="GO:0033212">
    <property type="term" value="P:iron import into cell"/>
    <property type="evidence" value="ECO:0007669"/>
    <property type="project" value="InterPro"/>
</dbReference>
<dbReference type="Proteomes" id="UP000244890">
    <property type="component" value="Chromosome"/>
</dbReference>
<dbReference type="PROSITE" id="PS51318">
    <property type="entry name" value="TAT"/>
    <property type="match status" value="1"/>
</dbReference>
<dbReference type="InterPro" id="IPR048328">
    <property type="entry name" value="Dyp_perox_C"/>
</dbReference>
<evidence type="ECO:0000256" key="5">
    <source>
        <dbReference type="ARBA" id="ARBA00022723"/>
    </source>
</evidence>